<dbReference type="Proteomes" id="UP000630887">
    <property type="component" value="Unassembled WGS sequence"/>
</dbReference>
<accession>A0A8J3L1B7</accession>
<evidence type="ECO:0000313" key="3">
    <source>
        <dbReference type="Proteomes" id="UP000630887"/>
    </source>
</evidence>
<feature type="chain" id="PRO_5035278382" description="Lipoprotein" evidence="1">
    <location>
        <begin position="20"/>
        <end position="166"/>
    </location>
</feature>
<feature type="signal peptide" evidence="1">
    <location>
        <begin position="1"/>
        <end position="19"/>
    </location>
</feature>
<organism evidence="2 3">
    <name type="scientific">Catellatospora coxensis</name>
    <dbReference type="NCBI Taxonomy" id="310354"/>
    <lineage>
        <taxon>Bacteria</taxon>
        <taxon>Bacillati</taxon>
        <taxon>Actinomycetota</taxon>
        <taxon>Actinomycetes</taxon>
        <taxon>Micromonosporales</taxon>
        <taxon>Micromonosporaceae</taxon>
        <taxon>Catellatospora</taxon>
    </lineage>
</organism>
<comment type="caution">
    <text evidence="2">The sequence shown here is derived from an EMBL/GenBank/DDBJ whole genome shotgun (WGS) entry which is preliminary data.</text>
</comment>
<protein>
    <recommendedName>
        <fullName evidence="4">Lipoprotein</fullName>
    </recommendedName>
</protein>
<keyword evidence="3" id="KW-1185">Reference proteome</keyword>
<keyword evidence="1" id="KW-0732">Signal</keyword>
<proteinExistence type="predicted"/>
<evidence type="ECO:0008006" key="4">
    <source>
        <dbReference type="Google" id="ProtNLM"/>
    </source>
</evidence>
<sequence>MRRTAVSVLLALTLAGAAACSDDAEPQAAPTSAAPASSATANPVTSLAFACEAADGLYATLNKQTQAHIQRGFAAEKRGDTATVAKELAALDPVFLAVSAKFGEAADRVADDEVKLALNDLADAASTAASFTTFAEFGAMQQLTVSGELVLIRKCRYSGYQMVNLV</sequence>
<dbReference type="RefSeq" id="WP_203690379.1">
    <property type="nucleotide sequence ID" value="NZ_BAAALC010000002.1"/>
</dbReference>
<dbReference type="PROSITE" id="PS51257">
    <property type="entry name" value="PROKAR_LIPOPROTEIN"/>
    <property type="match status" value="1"/>
</dbReference>
<evidence type="ECO:0000313" key="2">
    <source>
        <dbReference type="EMBL" id="GIG04860.1"/>
    </source>
</evidence>
<reference evidence="2 3" key="1">
    <citation type="submission" date="2021-01" db="EMBL/GenBank/DDBJ databases">
        <title>Whole genome shotgun sequence of Catellatospora coxensis NBRC 107359.</title>
        <authorList>
            <person name="Komaki H."/>
            <person name="Tamura T."/>
        </authorList>
    </citation>
    <scope>NUCLEOTIDE SEQUENCE [LARGE SCALE GENOMIC DNA]</scope>
    <source>
        <strain evidence="2 3">NBRC 107359</strain>
    </source>
</reference>
<dbReference type="AlphaFoldDB" id="A0A8J3L1B7"/>
<name>A0A8J3L1B7_9ACTN</name>
<dbReference type="EMBL" id="BONI01000009">
    <property type="protein sequence ID" value="GIG04860.1"/>
    <property type="molecule type" value="Genomic_DNA"/>
</dbReference>
<evidence type="ECO:0000256" key="1">
    <source>
        <dbReference type="SAM" id="SignalP"/>
    </source>
</evidence>
<gene>
    <name evidence="2" type="ORF">Cco03nite_15600</name>
</gene>